<sequence length="132" mass="14716">MVVNEKLSKEDGAELLDVSIYKSLVDSLIYLTNTRPDIVLAVSIVSRYMNKPSKVHFGVAKRILRYVKGTKNFGLKYESENDCKLVGFSKSDWASSIDDRKSTIGYIFSLGSKVISWSSKKQNIVALSSAEV</sequence>
<dbReference type="GeneID" id="109115257"/>
<dbReference type="PANTHER" id="PTHR11439:SF483">
    <property type="entry name" value="PEPTIDE SYNTHASE GLIP-LIKE, PUTATIVE (AFU_ORTHOLOGUE AFUA_3G12920)-RELATED"/>
    <property type="match status" value="1"/>
</dbReference>
<keyword evidence="1" id="KW-1185">Reference proteome</keyword>
<organism evidence="1 2">
    <name type="scientific">Nelumbo nucifera</name>
    <name type="common">Sacred lotus</name>
    <dbReference type="NCBI Taxonomy" id="4432"/>
    <lineage>
        <taxon>Eukaryota</taxon>
        <taxon>Viridiplantae</taxon>
        <taxon>Streptophyta</taxon>
        <taxon>Embryophyta</taxon>
        <taxon>Tracheophyta</taxon>
        <taxon>Spermatophyta</taxon>
        <taxon>Magnoliopsida</taxon>
        <taxon>Proteales</taxon>
        <taxon>Nelumbonaceae</taxon>
        <taxon>Nelumbo</taxon>
    </lineage>
</organism>
<name>A0A1U8Q743_NELNU</name>
<evidence type="ECO:0000313" key="2">
    <source>
        <dbReference type="RefSeq" id="XP_019054613.1"/>
    </source>
</evidence>
<protein>
    <submittedName>
        <fullName evidence="2">Uncharacterized protein LOC109115257</fullName>
    </submittedName>
</protein>
<reference evidence="2" key="1">
    <citation type="submission" date="2025-08" db="UniProtKB">
        <authorList>
            <consortium name="RefSeq"/>
        </authorList>
    </citation>
    <scope>IDENTIFICATION</scope>
</reference>
<dbReference type="InParanoid" id="A0A1U8Q743"/>
<proteinExistence type="predicted"/>
<accession>A0A1U8Q743</accession>
<dbReference type="STRING" id="4432.A0A1U8Q743"/>
<evidence type="ECO:0000313" key="1">
    <source>
        <dbReference type="Proteomes" id="UP000189703"/>
    </source>
</evidence>
<dbReference type="Proteomes" id="UP000189703">
    <property type="component" value="Unplaced"/>
</dbReference>
<dbReference type="AlphaFoldDB" id="A0A1U8Q743"/>
<dbReference type="RefSeq" id="XP_019054613.1">
    <property type="nucleotide sequence ID" value="XM_019199068.1"/>
</dbReference>
<dbReference type="KEGG" id="nnu:109115257"/>
<dbReference type="PANTHER" id="PTHR11439">
    <property type="entry name" value="GAG-POL-RELATED RETROTRANSPOSON"/>
    <property type="match status" value="1"/>
</dbReference>
<dbReference type="CDD" id="cd09272">
    <property type="entry name" value="RNase_HI_RT_Ty1"/>
    <property type="match status" value="1"/>
</dbReference>
<dbReference type="OrthoDB" id="1922643at2759"/>
<gene>
    <name evidence="2" type="primary">LOC109115257</name>
</gene>
<dbReference type="OMA" id="CESTYKS"/>